<evidence type="ECO:0000259" key="4">
    <source>
        <dbReference type="SMART" id="SM00646"/>
    </source>
</evidence>
<comment type="catalytic activity">
    <reaction evidence="1">
        <text>Hydrolyzes the link between N-acetylmuramoyl residues and L-amino acid residues in certain cell-wall glycopeptides.</text>
        <dbReference type="EC" id="3.5.1.28"/>
    </reaction>
</comment>
<evidence type="ECO:0000256" key="2">
    <source>
        <dbReference type="ARBA" id="ARBA00011901"/>
    </source>
</evidence>
<dbReference type="PANTHER" id="PTHR30404">
    <property type="entry name" value="N-ACETYLMURAMOYL-L-ALANINE AMIDASE"/>
    <property type="match status" value="1"/>
</dbReference>
<proteinExistence type="predicted"/>
<evidence type="ECO:0000256" key="3">
    <source>
        <dbReference type="ARBA" id="ARBA00022801"/>
    </source>
</evidence>
<dbReference type="EC" id="3.5.1.28" evidence="2"/>
<evidence type="ECO:0000313" key="5">
    <source>
        <dbReference type="EMBL" id="TXD73305.1"/>
    </source>
</evidence>
<dbReference type="Pfam" id="PF01520">
    <property type="entry name" value="Amidase_3"/>
    <property type="match status" value="1"/>
</dbReference>
<dbReference type="InterPro" id="IPR002508">
    <property type="entry name" value="MurNAc-LAA_cat"/>
</dbReference>
<dbReference type="InterPro" id="IPR050695">
    <property type="entry name" value="N-acetylmuramoyl_amidase_3"/>
</dbReference>
<dbReference type="PANTHER" id="PTHR30404:SF0">
    <property type="entry name" value="N-ACETYLMURAMOYL-L-ALANINE AMIDASE AMIC"/>
    <property type="match status" value="1"/>
</dbReference>
<reference evidence="5 6" key="1">
    <citation type="submission" date="2019-08" db="EMBL/GenBank/DDBJ databases">
        <title>Genome of Aequorivita antarctica SW49 (type strain).</title>
        <authorList>
            <person name="Bowman J.P."/>
        </authorList>
    </citation>
    <scope>NUCLEOTIDE SEQUENCE [LARGE SCALE GENOMIC DNA]</scope>
    <source>
        <strain evidence="5 6">SW49</strain>
    </source>
</reference>
<dbReference type="EMBL" id="VORT01000005">
    <property type="protein sequence ID" value="TXD73305.1"/>
    <property type="molecule type" value="Genomic_DNA"/>
</dbReference>
<name>A0A5C6YZU1_9FLAO</name>
<gene>
    <name evidence="5" type="ORF">ESU54_09220</name>
</gene>
<dbReference type="OrthoDB" id="9806267at2"/>
<dbReference type="SUPFAM" id="SSF53187">
    <property type="entry name" value="Zn-dependent exopeptidases"/>
    <property type="match status" value="1"/>
</dbReference>
<feature type="domain" description="MurNAc-LAA" evidence="4">
    <location>
        <begin position="97"/>
        <end position="209"/>
    </location>
</feature>
<comment type="caution">
    <text evidence="5">The sequence shown here is derived from an EMBL/GenBank/DDBJ whole genome shotgun (WGS) entry which is preliminary data.</text>
</comment>
<organism evidence="5 6">
    <name type="scientific">Aequorivita antarctica</name>
    <dbReference type="NCBI Taxonomy" id="153266"/>
    <lineage>
        <taxon>Bacteria</taxon>
        <taxon>Pseudomonadati</taxon>
        <taxon>Bacteroidota</taxon>
        <taxon>Flavobacteriia</taxon>
        <taxon>Flavobacteriales</taxon>
        <taxon>Flavobacteriaceae</taxon>
        <taxon>Aequorivita</taxon>
    </lineage>
</organism>
<dbReference type="Proteomes" id="UP000321497">
    <property type="component" value="Unassembled WGS sequence"/>
</dbReference>
<evidence type="ECO:0000256" key="1">
    <source>
        <dbReference type="ARBA" id="ARBA00001561"/>
    </source>
</evidence>
<dbReference type="GO" id="GO:0030288">
    <property type="term" value="C:outer membrane-bounded periplasmic space"/>
    <property type="evidence" value="ECO:0007669"/>
    <property type="project" value="TreeGrafter"/>
</dbReference>
<evidence type="ECO:0000313" key="6">
    <source>
        <dbReference type="Proteomes" id="UP000321497"/>
    </source>
</evidence>
<keyword evidence="3" id="KW-0378">Hydrolase</keyword>
<sequence length="218" mass="24608">MVQLKVLFGIILVLKVFGFQNSLLAQTDQNRKLIIVIDPGHGGRDSGAVGINDIKEKDIVLKIAKKIAELNNTFFKNQHEIYLTRYKDTLISLGDRTKIAKALKANFFISLHCNYSVNPNARGVEVYVSKNQGKFSQKSIMLAYKIQKSIKKNLESESRGVKFANFQVLKETNDCFPSALLEIGFLSNNNEIGYYSKSQNADAVAWVILNVIFNYIKH</sequence>
<dbReference type="GO" id="GO:0008745">
    <property type="term" value="F:N-acetylmuramoyl-L-alanine amidase activity"/>
    <property type="evidence" value="ECO:0007669"/>
    <property type="project" value="UniProtKB-EC"/>
</dbReference>
<dbReference type="CDD" id="cd02696">
    <property type="entry name" value="MurNAc-LAA"/>
    <property type="match status" value="1"/>
</dbReference>
<dbReference type="Gene3D" id="3.40.630.40">
    <property type="entry name" value="Zn-dependent exopeptidases"/>
    <property type="match status" value="1"/>
</dbReference>
<accession>A0A5C6YZU1</accession>
<dbReference type="SMART" id="SM00646">
    <property type="entry name" value="Ami_3"/>
    <property type="match status" value="1"/>
</dbReference>
<keyword evidence="6" id="KW-1185">Reference proteome</keyword>
<dbReference type="RefSeq" id="WP_111844344.1">
    <property type="nucleotide sequence ID" value="NZ_UEGI01000006.1"/>
</dbReference>
<dbReference type="AlphaFoldDB" id="A0A5C6YZU1"/>
<dbReference type="GO" id="GO:0009253">
    <property type="term" value="P:peptidoglycan catabolic process"/>
    <property type="evidence" value="ECO:0007669"/>
    <property type="project" value="InterPro"/>
</dbReference>
<protein>
    <recommendedName>
        <fullName evidence="2">N-acetylmuramoyl-L-alanine amidase</fullName>
        <ecNumber evidence="2">3.5.1.28</ecNumber>
    </recommendedName>
</protein>